<comment type="subcellular location">
    <subcellularLocation>
        <location evidence="1">Cell membrane</location>
        <topology evidence="1">Multi-pass membrane protein</topology>
    </subcellularLocation>
</comment>
<dbReference type="GO" id="GO:0005886">
    <property type="term" value="C:plasma membrane"/>
    <property type="evidence" value="ECO:0007669"/>
    <property type="project" value="UniProtKB-SubCell"/>
</dbReference>
<dbReference type="PANTHER" id="PTHR36838:SF1">
    <property type="entry name" value="SLR1864 PROTEIN"/>
    <property type="match status" value="1"/>
</dbReference>
<evidence type="ECO:0000256" key="4">
    <source>
        <dbReference type="ARBA" id="ARBA00022475"/>
    </source>
</evidence>
<feature type="transmembrane region" description="Helical" evidence="8">
    <location>
        <begin position="67"/>
        <end position="88"/>
    </location>
</feature>
<dbReference type="AlphaFoldDB" id="A0AAP4EX70"/>
<feature type="transmembrane region" description="Helical" evidence="8">
    <location>
        <begin position="220"/>
        <end position="242"/>
    </location>
</feature>
<sequence>MNLALLLMKQIGVMFVLIGFGFIAVKCGIVSREDSKGISKLALYVIVPCILVNSFQIEFTKDTFRGLLIAFGASLAVNVLYLILTWLLNRKLSMSVIERASLIYPNAGNLIIPLVSAVLGEEMIIYCSAYIVTQNLFIWTHGKFMISGEKQLSLRKLFLNSSMLAILAGIVMAVTGLRLPSVLEEAVSSAGKAIAPVSMFVTGIIIGSMRFSEAFRRLRVYAVCFGRLIVYPMIVAFLMWFSNIWGMVPGSKDILFVVFLASAAPSASNIVQFAQVYEKDEQNAGLINVMSTLLCIITMPLCVLVYQML</sequence>
<dbReference type="RefSeq" id="WP_283229979.1">
    <property type="nucleotide sequence ID" value="NZ_JASGBQ010000003.1"/>
</dbReference>
<keyword evidence="6 8" id="KW-1133">Transmembrane helix</keyword>
<keyword evidence="7 8" id="KW-0472">Membrane</keyword>
<dbReference type="EMBL" id="JASGBQ010000003">
    <property type="protein sequence ID" value="MDI9241467.1"/>
    <property type="molecule type" value="Genomic_DNA"/>
</dbReference>
<comment type="caution">
    <text evidence="9">The sequence shown here is derived from an EMBL/GenBank/DDBJ whole genome shotgun (WGS) entry which is preliminary data.</text>
</comment>
<evidence type="ECO:0000256" key="1">
    <source>
        <dbReference type="ARBA" id="ARBA00004651"/>
    </source>
</evidence>
<dbReference type="Proteomes" id="UP001300383">
    <property type="component" value="Unassembled WGS sequence"/>
</dbReference>
<dbReference type="Gene3D" id="1.20.1530.20">
    <property type="match status" value="1"/>
</dbReference>
<evidence type="ECO:0000313" key="9">
    <source>
        <dbReference type="EMBL" id="MDI9241467.1"/>
    </source>
</evidence>
<reference evidence="9 10" key="1">
    <citation type="submission" date="2023-05" db="EMBL/GenBank/DDBJ databases">
        <title>[ruminococcus] sp. nov., isolated from a pig farm feces dump.</title>
        <authorList>
            <person name="Chang Y.-H."/>
        </authorList>
    </citation>
    <scope>NUCLEOTIDE SEQUENCE [LARGE SCALE GENOMIC DNA]</scope>
    <source>
        <strain evidence="9 10">YH-rum2234</strain>
    </source>
</reference>
<keyword evidence="4" id="KW-1003">Cell membrane</keyword>
<dbReference type="PANTHER" id="PTHR36838">
    <property type="entry name" value="AUXIN EFFLUX CARRIER FAMILY PROTEIN"/>
    <property type="match status" value="1"/>
</dbReference>
<keyword evidence="10" id="KW-1185">Reference proteome</keyword>
<gene>
    <name evidence="9" type="ORF">QJ036_03115</name>
</gene>
<proteinExistence type="inferred from homology"/>
<comment type="similarity">
    <text evidence="2">Belongs to the auxin efflux carrier (TC 2.A.69) family.</text>
</comment>
<name>A0AAP4EX70_9FIRM</name>
<keyword evidence="5 8" id="KW-0812">Transmembrane</keyword>
<evidence type="ECO:0000256" key="2">
    <source>
        <dbReference type="ARBA" id="ARBA00010145"/>
    </source>
</evidence>
<feature type="transmembrane region" description="Helical" evidence="8">
    <location>
        <begin position="157"/>
        <end position="177"/>
    </location>
</feature>
<evidence type="ECO:0000256" key="8">
    <source>
        <dbReference type="SAM" id="Phobius"/>
    </source>
</evidence>
<dbReference type="Pfam" id="PF03547">
    <property type="entry name" value="Mem_trans"/>
    <property type="match status" value="2"/>
</dbReference>
<evidence type="ECO:0000256" key="6">
    <source>
        <dbReference type="ARBA" id="ARBA00022989"/>
    </source>
</evidence>
<dbReference type="InterPro" id="IPR038770">
    <property type="entry name" value="Na+/solute_symporter_sf"/>
</dbReference>
<feature type="transmembrane region" description="Helical" evidence="8">
    <location>
        <begin position="37"/>
        <end position="55"/>
    </location>
</feature>
<organism evidence="9 10">
    <name type="scientific">Fusibacillus kribbianus</name>
    <dbReference type="NCBI Taxonomy" id="3044208"/>
    <lineage>
        <taxon>Bacteria</taxon>
        <taxon>Bacillati</taxon>
        <taxon>Bacillota</taxon>
        <taxon>Clostridia</taxon>
        <taxon>Lachnospirales</taxon>
        <taxon>Lachnospiraceae</taxon>
        <taxon>Fusibacillus</taxon>
    </lineage>
</organism>
<feature type="transmembrane region" description="Helical" evidence="8">
    <location>
        <begin position="189"/>
        <end position="208"/>
    </location>
</feature>
<protein>
    <submittedName>
        <fullName evidence="9">AEC family transporter</fullName>
    </submittedName>
</protein>
<dbReference type="InterPro" id="IPR004776">
    <property type="entry name" value="Mem_transp_PIN-like"/>
</dbReference>
<evidence type="ECO:0000256" key="3">
    <source>
        <dbReference type="ARBA" id="ARBA00022448"/>
    </source>
</evidence>
<accession>A0AAP4EX70</accession>
<evidence type="ECO:0000256" key="7">
    <source>
        <dbReference type="ARBA" id="ARBA00023136"/>
    </source>
</evidence>
<dbReference type="GO" id="GO:0055085">
    <property type="term" value="P:transmembrane transport"/>
    <property type="evidence" value="ECO:0007669"/>
    <property type="project" value="InterPro"/>
</dbReference>
<feature type="transmembrane region" description="Helical" evidence="8">
    <location>
        <begin position="286"/>
        <end position="306"/>
    </location>
</feature>
<keyword evidence="3" id="KW-0813">Transport</keyword>
<evidence type="ECO:0000256" key="5">
    <source>
        <dbReference type="ARBA" id="ARBA00022692"/>
    </source>
</evidence>
<evidence type="ECO:0000313" key="10">
    <source>
        <dbReference type="Proteomes" id="UP001300383"/>
    </source>
</evidence>
<feature type="transmembrane region" description="Helical" evidence="8">
    <location>
        <begin position="254"/>
        <end position="274"/>
    </location>
</feature>
<feature type="transmembrane region" description="Helical" evidence="8">
    <location>
        <begin position="6"/>
        <end position="25"/>
    </location>
</feature>